<sequence>MEEYQIYLELNGSRQHNFLYPLIFREYIYGLTYGHDFNINRSFLVENRDFDKKFSLLIVKRLITRMYQQNHLIIFANDSNKNPFWGYNKNLYSQIISEGFAVVVEILFSRQFPSSLEESEIIKSFNNLRSIHSIFSFFEDKITYFNFVSDVRIPYPIHLEILLQSLRYWVKDPPLVHLLRLFIYEYCNWTCLITKKKLISTISKKNPRIFLFLYNFYVSEHESIFLFLRKKSSPLRFNSFSVLFERIYFYAKIEHLVELFSKNFRFTLSFFKDPLIHYVRYQGKAILASKNTLLLLNKWKHYLIYFRQCNFYVWSQPGTIHINQLLSEHSFHFFWGGYLSNVRLNFSVVRNQMLENSFLLEIVMKKLDTIVPIIPLIRSLAKAKFCNILGHPISKPVWAYSSDFDIIDRFLRICRNFSHYYNGSSKKKSLYRIKYILRLSCIKTLARKHKSTVRAFLKRLDSEELLEEFFTEEEEILSLIFPRVSSTLQRLYRGRIWYLDIIFSKDLVNVNG</sequence>
<dbReference type="EMBL" id="MF281596">
    <property type="protein sequence ID" value="AWI43105.1"/>
    <property type="molecule type" value="Genomic_DNA"/>
</dbReference>
<comment type="function">
    <text evidence="8 9">Usually encoded in the trnK tRNA gene intron. Probably assists in splicing its own and other chloroplast group II introns.</text>
</comment>
<dbReference type="InterPro" id="IPR024937">
    <property type="entry name" value="Domain_X"/>
</dbReference>
<keyword evidence="6 8" id="KW-0819">tRNA processing</keyword>
<dbReference type="GO" id="GO:0008033">
    <property type="term" value="P:tRNA processing"/>
    <property type="evidence" value="ECO:0007669"/>
    <property type="project" value="UniProtKB-KW"/>
</dbReference>
<evidence type="ECO:0000256" key="7">
    <source>
        <dbReference type="ARBA" id="ARBA00022884"/>
    </source>
</evidence>
<dbReference type="HAMAP" id="MF_01390">
    <property type="entry name" value="MatK"/>
    <property type="match status" value="1"/>
</dbReference>
<accession>A0A2S1TFM2</accession>
<dbReference type="PANTHER" id="PTHR34811:SF1">
    <property type="entry name" value="MATURASE K"/>
    <property type="match status" value="1"/>
</dbReference>
<dbReference type="GO" id="GO:0003723">
    <property type="term" value="F:RNA binding"/>
    <property type="evidence" value="ECO:0007669"/>
    <property type="project" value="UniProtKB-KW"/>
</dbReference>
<evidence type="ECO:0000259" key="11">
    <source>
        <dbReference type="Pfam" id="PF01824"/>
    </source>
</evidence>
<reference evidence="12" key="1">
    <citation type="submission" date="2017-06" db="EMBL/GenBank/DDBJ databases">
        <title>Phylogenetics clarifies the evolution of the legume genus Aeschynomene and provides a basis for the comparative analysis of the Nod factor-independent and Nod factor-dependent symbioses.</title>
        <authorList>
            <person name="Brottier L."/>
            <person name="Chaintreuil C."/>
            <person name="Moulin L."/>
            <person name="Lewis G.P."/>
            <person name="Fardoux J."/>
            <person name="Gomez-Pacheco M."/>
            <person name="Brown S.C."/>
            <person name="Bourges M."/>
            <person name="Hervouet C."/>
            <person name="Ramanankierana H."/>
            <person name="Randriambanona H."/>
            <person name="Zabelatta M."/>
            <person name="DasGupta M."/>
            <person name="D'Hont A."/>
            <person name="Bena G."/>
            <person name="Giraud E."/>
            <person name="Arrighi J.-F."/>
        </authorList>
    </citation>
    <scope>NUCLEOTIDE SEQUENCE</scope>
</reference>
<dbReference type="InterPro" id="IPR024942">
    <property type="entry name" value="Maturase_MatK_N"/>
</dbReference>
<keyword evidence="3 9" id="KW-0150">Chloroplast</keyword>
<dbReference type="PANTHER" id="PTHR34811">
    <property type="entry name" value="MATURASE K"/>
    <property type="match status" value="1"/>
</dbReference>
<evidence type="ECO:0000256" key="4">
    <source>
        <dbReference type="ARBA" id="ARBA00022640"/>
    </source>
</evidence>
<dbReference type="InterPro" id="IPR002866">
    <property type="entry name" value="Maturase_MatK"/>
</dbReference>
<comment type="similarity">
    <text evidence="2 8">Belongs to the intron maturase 2 family. MatK subfamily.</text>
</comment>
<keyword evidence="4 9" id="KW-0934">Plastid</keyword>
<dbReference type="GO" id="GO:0008380">
    <property type="term" value="P:RNA splicing"/>
    <property type="evidence" value="ECO:0007669"/>
    <property type="project" value="UniProtKB-UniRule"/>
</dbReference>
<gene>
    <name evidence="8 12" type="primary">matK</name>
</gene>
<dbReference type="Pfam" id="PF01348">
    <property type="entry name" value="Intron_maturas2"/>
    <property type="match status" value="1"/>
</dbReference>
<protein>
    <recommendedName>
        <fullName evidence="8">Maturase K</fullName>
    </recommendedName>
    <alternativeName>
        <fullName evidence="8">Intron maturase</fullName>
    </alternativeName>
</protein>
<keyword evidence="7 8" id="KW-0694">RNA-binding</keyword>
<evidence type="ECO:0000256" key="1">
    <source>
        <dbReference type="ARBA" id="ARBA00004229"/>
    </source>
</evidence>
<evidence type="ECO:0000256" key="8">
    <source>
        <dbReference type="HAMAP-Rule" id="MF_01390"/>
    </source>
</evidence>
<geneLocation type="chloroplast" evidence="12"/>
<evidence type="ECO:0000313" key="12">
    <source>
        <dbReference type="EMBL" id="AWI43105.1"/>
    </source>
</evidence>
<evidence type="ECO:0000259" key="10">
    <source>
        <dbReference type="Pfam" id="PF01348"/>
    </source>
</evidence>
<dbReference type="GO" id="GO:0009507">
    <property type="term" value="C:chloroplast"/>
    <property type="evidence" value="ECO:0007669"/>
    <property type="project" value="UniProtKB-SubCell"/>
</dbReference>
<dbReference type="AlphaFoldDB" id="A0A2S1TFM2"/>
<feature type="domain" description="Maturase MatK N-terminal" evidence="11">
    <location>
        <begin position="1"/>
        <end position="334"/>
    </location>
</feature>
<evidence type="ECO:0000256" key="5">
    <source>
        <dbReference type="ARBA" id="ARBA00022664"/>
    </source>
</evidence>
<evidence type="ECO:0000256" key="2">
    <source>
        <dbReference type="ARBA" id="ARBA00006621"/>
    </source>
</evidence>
<organism evidence="12">
    <name type="scientific">Aeschynomene filosa</name>
    <dbReference type="NCBI Taxonomy" id="449475"/>
    <lineage>
        <taxon>Eukaryota</taxon>
        <taxon>Viridiplantae</taxon>
        <taxon>Streptophyta</taxon>
        <taxon>Embryophyta</taxon>
        <taxon>Tracheophyta</taxon>
        <taxon>Spermatophyta</taxon>
        <taxon>Magnoliopsida</taxon>
        <taxon>eudicotyledons</taxon>
        <taxon>Gunneridae</taxon>
        <taxon>Pentapetalae</taxon>
        <taxon>rosids</taxon>
        <taxon>fabids</taxon>
        <taxon>Fabales</taxon>
        <taxon>Fabaceae</taxon>
        <taxon>Papilionoideae</taxon>
        <taxon>50 kb inversion clade</taxon>
        <taxon>dalbergioids sensu lato</taxon>
        <taxon>Dalbergieae</taxon>
        <taxon>Dalbergia clade</taxon>
        <taxon>Aeschynomene</taxon>
    </lineage>
</organism>
<keyword evidence="5 8" id="KW-0507">mRNA processing</keyword>
<name>A0A2S1TFM2_9FABA</name>
<dbReference type="Pfam" id="PF01824">
    <property type="entry name" value="MatK_N"/>
    <property type="match status" value="1"/>
</dbReference>
<evidence type="ECO:0000256" key="3">
    <source>
        <dbReference type="ARBA" id="ARBA00022528"/>
    </source>
</evidence>
<evidence type="ECO:0000256" key="6">
    <source>
        <dbReference type="ARBA" id="ARBA00022694"/>
    </source>
</evidence>
<evidence type="ECO:0000256" key="9">
    <source>
        <dbReference type="RuleBase" id="RU004226"/>
    </source>
</evidence>
<feature type="domain" description="Domain X" evidence="10">
    <location>
        <begin position="364"/>
        <end position="483"/>
    </location>
</feature>
<proteinExistence type="inferred from homology"/>
<dbReference type="GO" id="GO:0006397">
    <property type="term" value="P:mRNA processing"/>
    <property type="evidence" value="ECO:0007669"/>
    <property type="project" value="UniProtKB-KW"/>
</dbReference>
<comment type="subcellular location">
    <subcellularLocation>
        <location evidence="1 8">Plastid</location>
        <location evidence="1 8">Chloroplast</location>
    </subcellularLocation>
</comment>